<accession>A0ABV4H257</accession>
<feature type="transmembrane region" description="Helical" evidence="7">
    <location>
        <begin position="70"/>
        <end position="87"/>
    </location>
</feature>
<keyword evidence="3" id="KW-1003">Cell membrane</keyword>
<comment type="subcellular location">
    <subcellularLocation>
        <location evidence="1">Cell membrane</location>
        <topology evidence="1">Multi-pass membrane protein</topology>
    </subcellularLocation>
</comment>
<keyword evidence="6 7" id="KW-0472">Membrane</keyword>
<protein>
    <submittedName>
        <fullName evidence="9">Acyltransferase family protein</fullName>
    </submittedName>
</protein>
<feature type="transmembrane region" description="Helical" evidence="7">
    <location>
        <begin position="116"/>
        <end position="132"/>
    </location>
</feature>
<keyword evidence="5 7" id="KW-1133">Transmembrane helix</keyword>
<evidence type="ECO:0000313" key="10">
    <source>
        <dbReference type="Proteomes" id="UP001565927"/>
    </source>
</evidence>
<dbReference type="EMBL" id="JBGFTU010000014">
    <property type="protein sequence ID" value="MEZ0165656.1"/>
    <property type="molecule type" value="Genomic_DNA"/>
</dbReference>
<evidence type="ECO:0000256" key="6">
    <source>
        <dbReference type="ARBA" id="ARBA00023136"/>
    </source>
</evidence>
<dbReference type="PANTHER" id="PTHR40074">
    <property type="entry name" value="O-ACETYLTRANSFERASE WECH"/>
    <property type="match status" value="1"/>
</dbReference>
<feature type="transmembrane region" description="Helical" evidence="7">
    <location>
        <begin position="7"/>
        <end position="24"/>
    </location>
</feature>
<evidence type="ECO:0000256" key="4">
    <source>
        <dbReference type="ARBA" id="ARBA00022692"/>
    </source>
</evidence>
<feature type="transmembrane region" description="Helical" evidence="7">
    <location>
        <begin position="137"/>
        <end position="156"/>
    </location>
</feature>
<reference evidence="9 10" key="1">
    <citation type="submission" date="2024-07" db="EMBL/GenBank/DDBJ databases">
        <authorList>
            <person name="Thanompreechachai J."/>
            <person name="Duangmal K."/>
        </authorList>
    </citation>
    <scope>NUCLEOTIDE SEQUENCE [LARGE SCALE GENOMIC DNA]</scope>
    <source>
        <strain evidence="9 10">LSe6-4</strain>
    </source>
</reference>
<dbReference type="RefSeq" id="WP_370441998.1">
    <property type="nucleotide sequence ID" value="NZ_JBGFTU010000014.1"/>
</dbReference>
<keyword evidence="10" id="KW-1185">Reference proteome</keyword>
<evidence type="ECO:0000256" key="2">
    <source>
        <dbReference type="ARBA" id="ARBA00007400"/>
    </source>
</evidence>
<dbReference type="InterPro" id="IPR002656">
    <property type="entry name" value="Acyl_transf_3_dom"/>
</dbReference>
<feature type="transmembrane region" description="Helical" evidence="7">
    <location>
        <begin position="225"/>
        <end position="255"/>
    </location>
</feature>
<name>A0ABV4H257_9ACTN</name>
<keyword evidence="4 7" id="KW-0812">Transmembrane</keyword>
<dbReference type="GO" id="GO:0016746">
    <property type="term" value="F:acyltransferase activity"/>
    <property type="evidence" value="ECO:0007669"/>
    <property type="project" value="UniProtKB-KW"/>
</dbReference>
<evidence type="ECO:0000259" key="8">
    <source>
        <dbReference type="Pfam" id="PF01757"/>
    </source>
</evidence>
<dbReference type="Proteomes" id="UP001565927">
    <property type="component" value="Unassembled WGS sequence"/>
</dbReference>
<feature type="transmembrane region" description="Helical" evidence="7">
    <location>
        <begin position="162"/>
        <end position="178"/>
    </location>
</feature>
<dbReference type="PANTHER" id="PTHR40074:SF4">
    <property type="entry name" value="INNER MEMBRANE PROTEIN YCFT"/>
    <property type="match status" value="1"/>
</dbReference>
<keyword evidence="9" id="KW-0808">Transferase</keyword>
<evidence type="ECO:0000256" key="7">
    <source>
        <dbReference type="SAM" id="Phobius"/>
    </source>
</evidence>
<feature type="transmembrane region" description="Helical" evidence="7">
    <location>
        <begin position="267"/>
        <end position="286"/>
    </location>
</feature>
<feature type="domain" description="Acyltransferase 3" evidence="8">
    <location>
        <begin position="1"/>
        <end position="309"/>
    </location>
</feature>
<feature type="transmembrane region" description="Helical" evidence="7">
    <location>
        <begin position="36"/>
        <end position="58"/>
    </location>
</feature>
<evidence type="ECO:0000313" key="9">
    <source>
        <dbReference type="EMBL" id="MEZ0165656.1"/>
    </source>
</evidence>
<proteinExistence type="inferred from homology"/>
<dbReference type="Pfam" id="PF01757">
    <property type="entry name" value="Acyl_transf_3"/>
    <property type="match status" value="1"/>
</dbReference>
<feature type="transmembrane region" description="Helical" evidence="7">
    <location>
        <begin position="190"/>
        <end position="213"/>
    </location>
</feature>
<evidence type="ECO:0000256" key="1">
    <source>
        <dbReference type="ARBA" id="ARBA00004651"/>
    </source>
</evidence>
<keyword evidence="9" id="KW-0012">Acyltransferase</keyword>
<comment type="caution">
    <text evidence="9">The sequence shown here is derived from an EMBL/GenBank/DDBJ whole genome shotgun (WGS) entry which is preliminary data.</text>
</comment>
<sequence length="352" mass="37272">MDAARGLAILLVVFHHTVWFAYLTELADPRWMLVDAVFNAFRMPMFFAVSGVLTASVLTRPWRAMLARRVVPLLWVYVVWTVIVELLEPALPPGGGSVPGASQVASRILFGDSDAWYLYALVVFAVAAKLTARVPTWVVLGVLTASSVVFGSDLVVPDSYTLHSMAMYALFFFAGTRFRRRVLALPRSGVQWWGGAAGAVGFAGVAGTAYLVLGSQALSVPGVKLVLSFAALVAGYLFSVWVAGVVLGAPLVLVGRLTLSFYVTHTLVARVLLLAVLAVLPGAAASSALGQLVVPVLLVAATLAAVALVRVPLAAVPGLFTPPRWLLHRITPAVRSGTPAGRVPEQGRQGLP</sequence>
<gene>
    <name evidence="9" type="ORF">AB2L27_12915</name>
</gene>
<evidence type="ECO:0000256" key="3">
    <source>
        <dbReference type="ARBA" id="ARBA00022475"/>
    </source>
</evidence>
<comment type="similarity">
    <text evidence="2">Belongs to the acyltransferase 3 family.</text>
</comment>
<organism evidence="9 10">
    <name type="scientific">Kineococcus halophytocola</name>
    <dbReference type="NCBI Taxonomy" id="3234027"/>
    <lineage>
        <taxon>Bacteria</taxon>
        <taxon>Bacillati</taxon>
        <taxon>Actinomycetota</taxon>
        <taxon>Actinomycetes</taxon>
        <taxon>Kineosporiales</taxon>
        <taxon>Kineosporiaceae</taxon>
        <taxon>Kineococcus</taxon>
    </lineage>
</organism>
<evidence type="ECO:0000256" key="5">
    <source>
        <dbReference type="ARBA" id="ARBA00022989"/>
    </source>
</evidence>
<feature type="transmembrane region" description="Helical" evidence="7">
    <location>
        <begin position="292"/>
        <end position="320"/>
    </location>
</feature>